<dbReference type="SUPFAM" id="SSF53098">
    <property type="entry name" value="Ribonuclease H-like"/>
    <property type="match status" value="1"/>
</dbReference>
<evidence type="ECO:0000313" key="1">
    <source>
        <dbReference type="EMBL" id="EPS96167.1"/>
    </source>
</evidence>
<dbReference type="OrthoDB" id="2801221at2759"/>
<keyword evidence="2" id="KW-1185">Reference proteome</keyword>
<dbReference type="InParanoid" id="S8DU44"/>
<dbReference type="AlphaFoldDB" id="S8DU44"/>
<evidence type="ECO:0008006" key="3">
    <source>
        <dbReference type="Google" id="ProtNLM"/>
    </source>
</evidence>
<protein>
    <recommendedName>
        <fullName evidence="3">DUF659 domain-containing protein</fullName>
    </recommendedName>
</protein>
<dbReference type="InterPro" id="IPR012337">
    <property type="entry name" value="RNaseH-like_sf"/>
</dbReference>
<feature type="non-terminal residue" evidence="1">
    <location>
        <position position="1"/>
    </location>
</feature>
<dbReference type="HOGENOM" id="CLU_091935_0_0_1"/>
<evidence type="ECO:0000313" key="2">
    <source>
        <dbReference type="Proteomes" id="UP000015241"/>
    </source>
</evidence>
<accession>S8DU44</accession>
<organism evidence="1 2">
    <name type="scientific">Fomitopsis schrenkii</name>
    <name type="common">Brown rot fungus</name>
    <dbReference type="NCBI Taxonomy" id="2126942"/>
    <lineage>
        <taxon>Eukaryota</taxon>
        <taxon>Fungi</taxon>
        <taxon>Dikarya</taxon>
        <taxon>Basidiomycota</taxon>
        <taxon>Agaricomycotina</taxon>
        <taxon>Agaricomycetes</taxon>
        <taxon>Polyporales</taxon>
        <taxon>Fomitopsis</taxon>
    </lineage>
</organism>
<name>S8DU44_FOMSC</name>
<gene>
    <name evidence="1" type="ORF">FOMPIDRAFT_1095199</name>
</gene>
<dbReference type="STRING" id="743788.S8DU44"/>
<reference evidence="1 2" key="1">
    <citation type="journal article" date="2012" name="Science">
        <title>The Paleozoic origin of enzymatic lignin decomposition reconstructed from 31 fungal genomes.</title>
        <authorList>
            <person name="Floudas D."/>
            <person name="Binder M."/>
            <person name="Riley R."/>
            <person name="Barry K."/>
            <person name="Blanchette R.A."/>
            <person name="Henrissat B."/>
            <person name="Martinez A.T."/>
            <person name="Otillar R."/>
            <person name="Spatafora J.W."/>
            <person name="Yadav J.S."/>
            <person name="Aerts A."/>
            <person name="Benoit I."/>
            <person name="Boyd A."/>
            <person name="Carlson A."/>
            <person name="Copeland A."/>
            <person name="Coutinho P.M."/>
            <person name="de Vries R.P."/>
            <person name="Ferreira P."/>
            <person name="Findley K."/>
            <person name="Foster B."/>
            <person name="Gaskell J."/>
            <person name="Glotzer D."/>
            <person name="Gorecki P."/>
            <person name="Heitman J."/>
            <person name="Hesse C."/>
            <person name="Hori C."/>
            <person name="Igarashi K."/>
            <person name="Jurgens J.A."/>
            <person name="Kallen N."/>
            <person name="Kersten P."/>
            <person name="Kohler A."/>
            <person name="Kuees U."/>
            <person name="Kumar T.K.A."/>
            <person name="Kuo A."/>
            <person name="LaButti K."/>
            <person name="Larrondo L.F."/>
            <person name="Lindquist E."/>
            <person name="Ling A."/>
            <person name="Lombard V."/>
            <person name="Lucas S."/>
            <person name="Lundell T."/>
            <person name="Martin R."/>
            <person name="McLaughlin D.J."/>
            <person name="Morgenstern I."/>
            <person name="Morin E."/>
            <person name="Murat C."/>
            <person name="Nagy L.G."/>
            <person name="Nolan M."/>
            <person name="Ohm R.A."/>
            <person name="Patyshakuliyeva A."/>
            <person name="Rokas A."/>
            <person name="Ruiz-Duenas F.J."/>
            <person name="Sabat G."/>
            <person name="Salamov A."/>
            <person name="Samejima M."/>
            <person name="Schmutz J."/>
            <person name="Slot J.C."/>
            <person name="St John F."/>
            <person name="Stenlid J."/>
            <person name="Sun H."/>
            <person name="Sun S."/>
            <person name="Syed K."/>
            <person name="Tsang A."/>
            <person name="Wiebenga A."/>
            <person name="Young D."/>
            <person name="Pisabarro A."/>
            <person name="Eastwood D.C."/>
            <person name="Martin F."/>
            <person name="Cullen D."/>
            <person name="Grigoriev I.V."/>
            <person name="Hibbett D.S."/>
        </authorList>
    </citation>
    <scope>NUCLEOTIDE SEQUENCE</scope>
    <source>
        <strain evidence="2">FP-58527</strain>
    </source>
</reference>
<dbReference type="Proteomes" id="UP000015241">
    <property type="component" value="Unassembled WGS sequence"/>
</dbReference>
<dbReference type="EMBL" id="KE504193">
    <property type="protein sequence ID" value="EPS96167.1"/>
    <property type="molecule type" value="Genomic_DNA"/>
</dbReference>
<sequence length="218" mass="24712">IDSKRVAAICSDSTIVTLKSRREINKMYPTIFDLRDCCHHLHNLLADISKLEEFKWPLDRAKKILAHVSKSTHSRALLREEDEDGDTLLALKKIGKTRFGSTWSSADSILPAMPRIRELVIAKEIKFKLELGLLQYTTIGEPICRSLWSLEASDANASDVFVFFTAIGASLKELFAKDQDETGIPVALANKVVNIFNDRYDEFFFHSEIYFVAFALDP</sequence>
<feature type="non-terminal residue" evidence="1">
    <location>
        <position position="218"/>
    </location>
</feature>
<proteinExistence type="predicted"/>